<dbReference type="Proteomes" id="UP001161017">
    <property type="component" value="Unassembled WGS sequence"/>
</dbReference>
<reference evidence="2" key="1">
    <citation type="journal article" date="2023" name="Genome Biol. Evol.">
        <title>First Whole Genome Sequence and Flow Cytometry Genome Size Data for the Lichen-Forming Fungus Ramalina farinacea (Ascomycota).</title>
        <authorList>
            <person name="Llewellyn T."/>
            <person name="Mian S."/>
            <person name="Hill R."/>
            <person name="Leitch I.J."/>
            <person name="Gaya E."/>
        </authorList>
    </citation>
    <scope>NUCLEOTIDE SEQUENCE</scope>
    <source>
        <strain evidence="2">LIQ254RAFAR</strain>
    </source>
</reference>
<dbReference type="AlphaFoldDB" id="A0AA43QR22"/>
<sequence>MDLNQVDPTPFGIHDDDSSRYTGTTPLESVATDVPDHHDPLGSAKPSCLLVPWPGSTYIIRSVSSGHVITLLDGQILLTQPGGRGSIYWACVETKGWLGFRNIVSGKFLGHNRKGQLSCHANGHGEWEHFCNRPRPHGGCVLLMEHFDSLRQIGMQEEQGEEKPAKIESGDGVGWEVLKV</sequence>
<dbReference type="InterPro" id="IPR008999">
    <property type="entry name" value="Actin-crosslinking"/>
</dbReference>
<keyword evidence="3" id="KW-1185">Reference proteome</keyword>
<feature type="region of interest" description="Disordered" evidence="1">
    <location>
        <begin position="1"/>
        <end position="32"/>
    </location>
</feature>
<accession>A0AA43QR22</accession>
<proteinExistence type="predicted"/>
<dbReference type="PANTHER" id="PTHR39697">
    <property type="entry name" value="RICIN B LECTIN DOMAIN-CONTAINING PROTEIN-RELATED"/>
    <property type="match status" value="1"/>
</dbReference>
<evidence type="ECO:0000313" key="2">
    <source>
        <dbReference type="EMBL" id="MDI1489979.1"/>
    </source>
</evidence>
<protein>
    <submittedName>
        <fullName evidence="2">Uncharacterized protein</fullName>
    </submittedName>
</protein>
<organism evidence="2 3">
    <name type="scientific">Ramalina farinacea</name>
    <dbReference type="NCBI Taxonomy" id="258253"/>
    <lineage>
        <taxon>Eukaryota</taxon>
        <taxon>Fungi</taxon>
        <taxon>Dikarya</taxon>
        <taxon>Ascomycota</taxon>
        <taxon>Pezizomycotina</taxon>
        <taxon>Lecanoromycetes</taxon>
        <taxon>OSLEUM clade</taxon>
        <taxon>Lecanoromycetidae</taxon>
        <taxon>Lecanorales</taxon>
        <taxon>Lecanorineae</taxon>
        <taxon>Ramalinaceae</taxon>
        <taxon>Ramalina</taxon>
    </lineage>
</organism>
<dbReference type="PANTHER" id="PTHR39697:SF2">
    <property type="entry name" value="CYANOVIRIN-N DOMAIN-CONTAINING PROTEIN"/>
    <property type="match status" value="1"/>
</dbReference>
<dbReference type="SUPFAM" id="SSF50405">
    <property type="entry name" value="Actin-crosslinking proteins"/>
    <property type="match status" value="1"/>
</dbReference>
<evidence type="ECO:0000313" key="3">
    <source>
        <dbReference type="Proteomes" id="UP001161017"/>
    </source>
</evidence>
<evidence type="ECO:0000256" key="1">
    <source>
        <dbReference type="SAM" id="MobiDB-lite"/>
    </source>
</evidence>
<gene>
    <name evidence="2" type="ORF">OHK93_001178</name>
</gene>
<comment type="caution">
    <text evidence="2">The sequence shown here is derived from an EMBL/GenBank/DDBJ whole genome shotgun (WGS) entry which is preliminary data.</text>
</comment>
<name>A0AA43QR22_9LECA</name>
<dbReference type="EMBL" id="JAPUFD010000010">
    <property type="protein sequence ID" value="MDI1489979.1"/>
    <property type="molecule type" value="Genomic_DNA"/>
</dbReference>